<dbReference type="Pfam" id="PF03659">
    <property type="entry name" value="Glyco_hydro_71"/>
    <property type="match status" value="1"/>
</dbReference>
<organism evidence="2 3">
    <name type="scientific">Bemisia tabaci</name>
    <name type="common">Sweetpotato whitefly</name>
    <name type="synonym">Aleurodes tabaci</name>
    <dbReference type="NCBI Taxonomy" id="7038"/>
    <lineage>
        <taxon>Eukaryota</taxon>
        <taxon>Metazoa</taxon>
        <taxon>Ecdysozoa</taxon>
        <taxon>Arthropoda</taxon>
        <taxon>Hexapoda</taxon>
        <taxon>Insecta</taxon>
        <taxon>Pterygota</taxon>
        <taxon>Neoptera</taxon>
        <taxon>Paraneoptera</taxon>
        <taxon>Hemiptera</taxon>
        <taxon>Sternorrhyncha</taxon>
        <taxon>Aleyrodoidea</taxon>
        <taxon>Aleyrodidae</taxon>
        <taxon>Aleyrodinae</taxon>
        <taxon>Bemisia</taxon>
    </lineage>
</organism>
<evidence type="ECO:0000313" key="2">
    <source>
        <dbReference type="EMBL" id="CAH0380856.1"/>
    </source>
</evidence>
<evidence type="ECO:0000313" key="3">
    <source>
        <dbReference type="Proteomes" id="UP001152759"/>
    </source>
</evidence>
<dbReference type="GO" id="GO:0051118">
    <property type="term" value="F:glucan endo-1,3-alpha-glucosidase activity"/>
    <property type="evidence" value="ECO:0007669"/>
    <property type="project" value="InterPro"/>
</dbReference>
<feature type="signal peptide" evidence="1">
    <location>
        <begin position="1"/>
        <end position="18"/>
    </location>
</feature>
<dbReference type="EMBL" id="OU963862">
    <property type="protein sequence ID" value="CAH0380856.1"/>
    <property type="molecule type" value="Genomic_DNA"/>
</dbReference>
<sequence>MLSQLLLLVPLLVLPTRAEKEVFAHFILGNTAPYSHDDFHADIKAASDAGIDGFALNIGGDSFTSASLDALFAAAESFNRATGRSFRSFISFDYAAYPFTIDDCVTRLLRHSPSPAYFHYNGRPVASTFLGTKAHHDWNEIKRRTNAYFIPTYSDVWVGESARYPPVDGLLSWDAWPYHANVTPATDQHYVEQLKSAGKQYMMPVSPWFYTACCGKNWLYNSDQLWPARWQQVFQLRPDFLQLLTWNDYGESHYLGPQTTHASSYPQGSKGFNEGMVHSAWLSDLPYYIQKYKSGNEPVAGAYNEHLTFWYRRNPKHACGTGGTVCNSKANGQETFPATDCAADQVNFSVFTAETAVVTVQIGDGRPRTVTSPTRGSFSGSVPFDGQTGAVKISAQVGPRTIRTITGPGITNDCGGLGHVNWNPWVGGGVPS</sequence>
<protein>
    <recommendedName>
        <fullName evidence="4">Glycoside hydrolase</fullName>
    </recommendedName>
</protein>
<dbReference type="InterPro" id="IPR005197">
    <property type="entry name" value="Glyco_hydro_71"/>
</dbReference>
<feature type="chain" id="PRO_5040309193" description="Glycoside hydrolase" evidence="1">
    <location>
        <begin position="19"/>
        <end position="432"/>
    </location>
</feature>
<keyword evidence="3" id="KW-1185">Reference proteome</keyword>
<dbReference type="AlphaFoldDB" id="A0A9N9ZZE2"/>
<name>A0A9N9ZZE2_BEMTA</name>
<evidence type="ECO:0008006" key="4">
    <source>
        <dbReference type="Google" id="ProtNLM"/>
    </source>
</evidence>
<keyword evidence="1" id="KW-0732">Signal</keyword>
<reference evidence="2" key="1">
    <citation type="submission" date="2021-12" db="EMBL/GenBank/DDBJ databases">
        <authorList>
            <person name="King R."/>
        </authorList>
    </citation>
    <scope>NUCLEOTIDE SEQUENCE</scope>
</reference>
<dbReference type="Proteomes" id="UP001152759">
    <property type="component" value="Chromosome 1"/>
</dbReference>
<accession>A0A9N9ZZE2</accession>
<evidence type="ECO:0000256" key="1">
    <source>
        <dbReference type="SAM" id="SignalP"/>
    </source>
</evidence>
<dbReference type="CDD" id="cd11577">
    <property type="entry name" value="GH71"/>
    <property type="match status" value="1"/>
</dbReference>
<proteinExistence type="predicted"/>
<gene>
    <name evidence="2" type="ORF">BEMITA_LOCUS566</name>
</gene>
<dbReference type="Gene3D" id="3.20.20.80">
    <property type="entry name" value="Glycosidases"/>
    <property type="match status" value="1"/>
</dbReference>